<organism evidence="1 2">
    <name type="scientific">Astrephomene gubernaculifera</name>
    <dbReference type="NCBI Taxonomy" id="47775"/>
    <lineage>
        <taxon>Eukaryota</taxon>
        <taxon>Viridiplantae</taxon>
        <taxon>Chlorophyta</taxon>
        <taxon>core chlorophytes</taxon>
        <taxon>Chlorophyceae</taxon>
        <taxon>CS clade</taxon>
        <taxon>Chlamydomonadales</taxon>
        <taxon>Astrephomenaceae</taxon>
        <taxon>Astrephomene</taxon>
    </lineage>
</organism>
<protein>
    <recommendedName>
        <fullName evidence="3">Proton gradient regulation 5</fullName>
    </recommendedName>
</protein>
<proteinExistence type="predicted"/>
<dbReference type="GO" id="GO:0009055">
    <property type="term" value="F:electron transfer activity"/>
    <property type="evidence" value="ECO:0007669"/>
    <property type="project" value="TreeGrafter"/>
</dbReference>
<dbReference type="GO" id="GO:0009773">
    <property type="term" value="P:photosynthetic electron transport in photosystem I"/>
    <property type="evidence" value="ECO:0007669"/>
    <property type="project" value="InterPro"/>
</dbReference>
<evidence type="ECO:0000313" key="2">
    <source>
        <dbReference type="Proteomes" id="UP001054857"/>
    </source>
</evidence>
<dbReference type="AlphaFoldDB" id="A0AAD3DQ43"/>
<dbReference type="GO" id="GO:0009507">
    <property type="term" value="C:chloroplast"/>
    <property type="evidence" value="ECO:0007669"/>
    <property type="project" value="TreeGrafter"/>
</dbReference>
<dbReference type="Proteomes" id="UP001054857">
    <property type="component" value="Unassembled WGS sequence"/>
</dbReference>
<evidence type="ECO:0008006" key="3">
    <source>
        <dbReference type="Google" id="ProtNLM"/>
    </source>
</evidence>
<dbReference type="InterPro" id="IPR037497">
    <property type="entry name" value="PGR5"/>
</dbReference>
<dbReference type="GO" id="GO:0009644">
    <property type="term" value="P:response to high light intensity"/>
    <property type="evidence" value="ECO:0007669"/>
    <property type="project" value="InterPro"/>
</dbReference>
<sequence>MLATKRNAVSVRASSASAVAVSRCSVRSLAVSSRVAMSSWDDSRQTASALSQSFPRLQQAANAPRRKVATMMGNKATTGPFAPLVVVVRGAIGDKPFNQLRGKAISLHSQVIKDFCKLLGVDNKQVQGVIRLAKKNGEKLGFLA</sequence>
<evidence type="ECO:0000313" key="1">
    <source>
        <dbReference type="EMBL" id="GFR44663.1"/>
    </source>
</evidence>
<comment type="caution">
    <text evidence="1">The sequence shown here is derived from an EMBL/GenBank/DDBJ whole genome shotgun (WGS) entry which is preliminary data.</text>
</comment>
<dbReference type="PANTHER" id="PTHR35709:SF1">
    <property type="entry name" value="PROTEIN PROTON GRADIENT REGULATION 5, CHLOROPLASTIC"/>
    <property type="match status" value="1"/>
</dbReference>
<dbReference type="PANTHER" id="PTHR35709">
    <property type="entry name" value="PROTEIN PROTON GRADIENT REGULATION 5, CHLOROPLASTIC"/>
    <property type="match status" value="1"/>
</dbReference>
<keyword evidence="2" id="KW-1185">Reference proteome</keyword>
<name>A0AAD3DQ43_9CHLO</name>
<reference evidence="1 2" key="1">
    <citation type="journal article" date="2021" name="Sci. Rep.">
        <title>Genome sequencing of the multicellular alga Astrephomene provides insights into convergent evolution of germ-soma differentiation.</title>
        <authorList>
            <person name="Yamashita S."/>
            <person name="Yamamoto K."/>
            <person name="Matsuzaki R."/>
            <person name="Suzuki S."/>
            <person name="Yamaguchi H."/>
            <person name="Hirooka S."/>
            <person name="Minakuchi Y."/>
            <person name="Miyagishima S."/>
            <person name="Kawachi M."/>
            <person name="Toyoda A."/>
            <person name="Nozaki H."/>
        </authorList>
    </citation>
    <scope>NUCLEOTIDE SEQUENCE [LARGE SCALE GENOMIC DNA]</scope>
    <source>
        <strain evidence="1 2">NIES-4017</strain>
    </source>
</reference>
<dbReference type="EMBL" id="BMAR01000008">
    <property type="protein sequence ID" value="GFR44663.1"/>
    <property type="molecule type" value="Genomic_DNA"/>
</dbReference>
<accession>A0AAD3DQ43</accession>
<gene>
    <name evidence="1" type="ORF">Agub_g5953</name>
</gene>